<comment type="caution">
    <text evidence="1">The sequence shown here is derived from an EMBL/GenBank/DDBJ whole genome shotgun (WGS) entry which is preliminary data.</text>
</comment>
<keyword evidence="2" id="KW-1185">Reference proteome</keyword>
<reference evidence="1 2" key="1">
    <citation type="submission" date="2015-07" db="EMBL/GenBank/DDBJ databases">
        <authorList>
            <person name="O'Brien H.E."/>
            <person name="Thakur S."/>
            <person name="Gong Y."/>
            <person name="Wang P.W."/>
            <person name="Guttman D.S."/>
        </authorList>
    </citation>
    <scope>NUCLEOTIDE SEQUENCE [LARGE SCALE GENOMIC DNA]</scope>
    <source>
        <strain evidence="1 2">107</strain>
    </source>
</reference>
<proteinExistence type="predicted"/>
<evidence type="ECO:0000313" key="2">
    <source>
        <dbReference type="Proteomes" id="UP000037943"/>
    </source>
</evidence>
<gene>
    <name evidence="1" type="ORF">AC499_4328</name>
</gene>
<evidence type="ECO:0000313" key="1">
    <source>
        <dbReference type="EMBL" id="KPC13944.1"/>
    </source>
</evidence>
<reference evidence="1 2" key="2">
    <citation type="submission" date="2015-10" db="EMBL/GenBank/DDBJ databases">
        <title>Comparative genomics and high-throughput reverse genetic screens identify a new phytobacterial MAMP and an Arabidopsis receptor required for immune elicitation.</title>
        <authorList>
            <person name="Mott G.A."/>
            <person name="Thakur S."/>
            <person name="Wang P.W."/>
            <person name="Desveaux D."/>
            <person name="Guttman D.S."/>
        </authorList>
    </citation>
    <scope>NUCLEOTIDE SEQUENCE [LARGE SCALE GENOMIC DNA]</scope>
    <source>
        <strain evidence="1 2">107</strain>
    </source>
</reference>
<accession>A0ABR5KIW8</accession>
<protein>
    <submittedName>
        <fullName evidence="1">Uncharacterized protein</fullName>
    </submittedName>
</protein>
<sequence>MPRVGTVGYFCSASLSQVILEAAEILGFSMRRLIVVLPAPLAP</sequence>
<name>A0ABR5KIW8_PSEAV</name>
<organism evidence="1 2">
    <name type="scientific">Pseudomonas amygdali pv. lachrymans</name>
    <name type="common">Pseudomonas syringae pv. lachrymans</name>
    <dbReference type="NCBI Taxonomy" id="53707"/>
    <lineage>
        <taxon>Bacteria</taxon>
        <taxon>Pseudomonadati</taxon>
        <taxon>Pseudomonadota</taxon>
        <taxon>Gammaproteobacteria</taxon>
        <taxon>Pseudomonadales</taxon>
        <taxon>Pseudomonadaceae</taxon>
        <taxon>Pseudomonas</taxon>
        <taxon>Pseudomonas amygdali</taxon>
    </lineage>
</organism>
<dbReference type="Proteomes" id="UP000037943">
    <property type="component" value="Unassembled WGS sequence"/>
</dbReference>
<dbReference type="EMBL" id="LGLK01000075">
    <property type="protein sequence ID" value="KPC13944.1"/>
    <property type="molecule type" value="Genomic_DNA"/>
</dbReference>